<dbReference type="PROSITE" id="PS51095">
    <property type="entry name" value="PTS_EIIA_TYPE_3"/>
    <property type="match status" value="1"/>
</dbReference>
<evidence type="ECO:0000256" key="4">
    <source>
        <dbReference type="ARBA" id="ARBA00022683"/>
    </source>
</evidence>
<evidence type="ECO:0000256" key="2">
    <source>
        <dbReference type="ARBA" id="ARBA00022597"/>
    </source>
</evidence>
<keyword evidence="2" id="KW-0762">Sugar transport</keyword>
<dbReference type="PIRSF" id="PIRSF000699">
    <property type="entry name" value="PTS_IILac_III"/>
    <property type="match status" value="1"/>
</dbReference>
<dbReference type="PANTHER" id="PTHR34382:SF7">
    <property type="entry name" value="PTS SYSTEM N,N'-DIACETYLCHITOBIOSE-SPECIFIC EIIA COMPONENT"/>
    <property type="match status" value="1"/>
</dbReference>
<dbReference type="GO" id="GO:0046872">
    <property type="term" value="F:metal ion binding"/>
    <property type="evidence" value="ECO:0007669"/>
    <property type="project" value="UniProtKB-KW"/>
</dbReference>
<feature type="active site" description="Tele-phosphohistidine intermediate" evidence="5">
    <location>
        <position position="78"/>
    </location>
</feature>
<evidence type="ECO:0000256" key="3">
    <source>
        <dbReference type="ARBA" id="ARBA00022679"/>
    </source>
</evidence>
<proteinExistence type="predicted"/>
<sequence length="106" mass="11676">MEDDELSRVAMEVILNAGDGRQCIDQALEHLASFDFDGAEACLNDAEAKLLLAHRAQTDTIQRQAAGEEISYSLLFTHAQDTLMTISAELHMAKKMMPLVRALATK</sequence>
<dbReference type="InterPro" id="IPR036542">
    <property type="entry name" value="PTS_IIA_lac/cel_sf"/>
</dbReference>
<dbReference type="AlphaFoldDB" id="A0A1Y3UCI8"/>
<keyword evidence="3" id="KW-0808">Transferase</keyword>
<evidence type="ECO:0000256" key="6">
    <source>
        <dbReference type="PIRSR" id="PIRSR000699-2"/>
    </source>
</evidence>
<dbReference type="RefSeq" id="WP_087186363.1">
    <property type="nucleotide sequence ID" value="NZ_DYUN01000108.1"/>
</dbReference>
<reference evidence="8" key="1">
    <citation type="submission" date="2017-04" db="EMBL/GenBank/DDBJ databases">
        <title>Function of individual gut microbiota members based on whole genome sequencing of pure cultures obtained from chicken caecum.</title>
        <authorList>
            <person name="Medvecky M."/>
            <person name="Cejkova D."/>
            <person name="Polansky O."/>
            <person name="Karasova D."/>
            <person name="Kubasova T."/>
            <person name="Cizek A."/>
            <person name="Rychlik I."/>
        </authorList>
    </citation>
    <scope>NUCLEOTIDE SEQUENCE [LARGE SCALE GENOMIC DNA]</scope>
    <source>
        <strain evidence="8">An70</strain>
    </source>
</reference>
<evidence type="ECO:0000313" key="8">
    <source>
        <dbReference type="Proteomes" id="UP000196560"/>
    </source>
</evidence>
<keyword evidence="8" id="KW-1185">Reference proteome</keyword>
<dbReference type="PANTHER" id="PTHR34382">
    <property type="entry name" value="PTS SYSTEM N,N'-DIACETYLCHITOBIOSE-SPECIFIC EIIA COMPONENT"/>
    <property type="match status" value="1"/>
</dbReference>
<dbReference type="GO" id="GO:0016740">
    <property type="term" value="F:transferase activity"/>
    <property type="evidence" value="ECO:0007669"/>
    <property type="project" value="UniProtKB-KW"/>
</dbReference>
<accession>A0A1Y3UCI8</accession>
<keyword evidence="4" id="KW-0598">Phosphotransferase system</keyword>
<feature type="binding site" evidence="6">
    <location>
        <position position="81"/>
    </location>
    <ligand>
        <name>Mg(2+)</name>
        <dbReference type="ChEBI" id="CHEBI:18420"/>
        <note>ligand shared between all trimeric partners</note>
    </ligand>
</feature>
<comment type="caution">
    <text evidence="7">The sequence shown here is derived from an EMBL/GenBank/DDBJ whole genome shotgun (WGS) entry which is preliminary data.</text>
</comment>
<dbReference type="EMBL" id="NFHO01000005">
    <property type="protein sequence ID" value="OUN43070.1"/>
    <property type="molecule type" value="Genomic_DNA"/>
</dbReference>
<name>A0A1Y3UCI8_9ACTN</name>
<dbReference type="Proteomes" id="UP000196560">
    <property type="component" value="Unassembled WGS sequence"/>
</dbReference>
<dbReference type="SUPFAM" id="SSF46973">
    <property type="entry name" value="Enzyme IIa from lactose specific PTS, IIa-lac"/>
    <property type="match status" value="1"/>
</dbReference>
<gene>
    <name evidence="7" type="ORF">B5G21_05595</name>
</gene>
<dbReference type="Gene3D" id="1.20.58.80">
    <property type="entry name" value="Phosphotransferase system, lactose/cellobiose-type IIA subunit"/>
    <property type="match status" value="1"/>
</dbReference>
<dbReference type="InterPro" id="IPR003188">
    <property type="entry name" value="PTS_IIA_lac/cel"/>
</dbReference>
<protein>
    <submittedName>
        <fullName evidence="7">Uncharacterized protein</fullName>
    </submittedName>
</protein>
<evidence type="ECO:0000256" key="5">
    <source>
        <dbReference type="PIRSR" id="PIRSR000699-1"/>
    </source>
</evidence>
<keyword evidence="1" id="KW-0813">Transport</keyword>
<evidence type="ECO:0000313" key="7">
    <source>
        <dbReference type="EMBL" id="OUN43070.1"/>
    </source>
</evidence>
<keyword evidence="6" id="KW-0460">Magnesium</keyword>
<evidence type="ECO:0000256" key="1">
    <source>
        <dbReference type="ARBA" id="ARBA00022448"/>
    </source>
</evidence>
<comment type="cofactor">
    <cofactor evidence="6">
        <name>Mg(2+)</name>
        <dbReference type="ChEBI" id="CHEBI:18420"/>
    </cofactor>
    <text evidence="6">Binds 1 Mg(2+) ion per trimer.</text>
</comment>
<keyword evidence="6" id="KW-0479">Metal-binding</keyword>
<dbReference type="GO" id="GO:0009401">
    <property type="term" value="P:phosphoenolpyruvate-dependent sugar phosphotransferase system"/>
    <property type="evidence" value="ECO:0007669"/>
    <property type="project" value="UniProtKB-KW"/>
</dbReference>
<organism evidence="7 8">
    <name type="scientific">Enorma massiliensis</name>
    <dbReference type="NCBI Taxonomy" id="1472761"/>
    <lineage>
        <taxon>Bacteria</taxon>
        <taxon>Bacillati</taxon>
        <taxon>Actinomycetota</taxon>
        <taxon>Coriobacteriia</taxon>
        <taxon>Coriobacteriales</taxon>
        <taxon>Coriobacteriaceae</taxon>
        <taxon>Enorma</taxon>
    </lineage>
</organism>
<dbReference type="Pfam" id="PF02255">
    <property type="entry name" value="PTS_IIA"/>
    <property type="match status" value="1"/>
</dbReference>